<gene>
    <name evidence="5" type="ORF">BTIS_0479</name>
</gene>
<evidence type="ECO:0000256" key="1">
    <source>
        <dbReference type="ARBA" id="ARBA00023015"/>
    </source>
</evidence>
<proteinExistence type="predicted"/>
<dbReference type="AlphaFoldDB" id="A0A261FI69"/>
<dbReference type="Gene3D" id="1.10.260.40">
    <property type="entry name" value="lambda repressor-like DNA-binding domains"/>
    <property type="match status" value="1"/>
</dbReference>
<dbReference type="InterPro" id="IPR000843">
    <property type="entry name" value="HTH_LacI"/>
</dbReference>
<dbReference type="Gene3D" id="3.40.50.2300">
    <property type="match status" value="2"/>
</dbReference>
<dbReference type="Proteomes" id="UP000216444">
    <property type="component" value="Unassembled WGS sequence"/>
</dbReference>
<dbReference type="Pfam" id="PF13377">
    <property type="entry name" value="Peripla_BP_3"/>
    <property type="match status" value="1"/>
</dbReference>
<feature type="domain" description="HTH lacI-type" evidence="4">
    <location>
        <begin position="5"/>
        <end position="49"/>
    </location>
</feature>
<dbReference type="SMART" id="SM00354">
    <property type="entry name" value="HTH_LACI"/>
    <property type="match status" value="1"/>
</dbReference>
<keyword evidence="3" id="KW-0804">Transcription</keyword>
<dbReference type="Pfam" id="PF00356">
    <property type="entry name" value="LacI"/>
    <property type="match status" value="1"/>
</dbReference>
<evidence type="ECO:0000256" key="3">
    <source>
        <dbReference type="ARBA" id="ARBA00023163"/>
    </source>
</evidence>
<dbReference type="CDD" id="cd01392">
    <property type="entry name" value="HTH_LacI"/>
    <property type="match status" value="1"/>
</dbReference>
<keyword evidence="1" id="KW-0805">Transcription regulation</keyword>
<organism evidence="5 6">
    <name type="scientific">Bifidobacterium tissieri</name>
    <dbReference type="NCBI Taxonomy" id="1630162"/>
    <lineage>
        <taxon>Bacteria</taxon>
        <taxon>Bacillati</taxon>
        <taxon>Actinomycetota</taxon>
        <taxon>Actinomycetes</taxon>
        <taxon>Bifidobacteriales</taxon>
        <taxon>Bifidobacteriaceae</taxon>
        <taxon>Bifidobacterium</taxon>
    </lineage>
</organism>
<dbReference type="CDD" id="cd06267">
    <property type="entry name" value="PBP1_LacI_sugar_binding-like"/>
    <property type="match status" value="1"/>
</dbReference>
<dbReference type="GO" id="GO:0000976">
    <property type="term" value="F:transcription cis-regulatory region binding"/>
    <property type="evidence" value="ECO:0007669"/>
    <property type="project" value="TreeGrafter"/>
</dbReference>
<dbReference type="InterPro" id="IPR028082">
    <property type="entry name" value="Peripla_BP_I"/>
</dbReference>
<dbReference type="GO" id="GO:0003700">
    <property type="term" value="F:DNA-binding transcription factor activity"/>
    <property type="evidence" value="ECO:0007669"/>
    <property type="project" value="TreeGrafter"/>
</dbReference>
<reference evidence="5 6" key="1">
    <citation type="journal article" date="2017" name="BMC Genomics">
        <title>Comparative genomic and phylogenomic analyses of the Bifidobacteriaceae family.</title>
        <authorList>
            <person name="Lugli G.A."/>
            <person name="Milani C."/>
            <person name="Turroni F."/>
            <person name="Duranti S."/>
            <person name="Mancabelli L."/>
            <person name="Mangifesta M."/>
            <person name="Ferrario C."/>
            <person name="Modesto M."/>
            <person name="Mattarelli P."/>
            <person name="Jiri K."/>
            <person name="van Sinderen D."/>
            <person name="Ventura M."/>
        </authorList>
    </citation>
    <scope>NUCLEOTIDE SEQUENCE [LARGE SCALE GENOMIC DNA]</scope>
    <source>
        <strain evidence="5 6">DSM 100201</strain>
    </source>
</reference>
<dbReference type="SUPFAM" id="SSF47413">
    <property type="entry name" value="lambda repressor-like DNA-binding domains"/>
    <property type="match status" value="1"/>
</dbReference>
<evidence type="ECO:0000313" key="6">
    <source>
        <dbReference type="Proteomes" id="UP000216444"/>
    </source>
</evidence>
<dbReference type="RefSeq" id="WP_094662320.1">
    <property type="nucleotide sequence ID" value="NZ_MWWV01000003.1"/>
</dbReference>
<dbReference type="PROSITE" id="PS50932">
    <property type="entry name" value="HTH_LACI_2"/>
    <property type="match status" value="1"/>
</dbReference>
<keyword evidence="6" id="KW-1185">Reference proteome</keyword>
<dbReference type="PANTHER" id="PTHR30146:SF109">
    <property type="entry name" value="HTH-TYPE TRANSCRIPTIONAL REGULATOR GALS"/>
    <property type="match status" value="1"/>
</dbReference>
<evidence type="ECO:0000259" key="4">
    <source>
        <dbReference type="PROSITE" id="PS50932"/>
    </source>
</evidence>
<evidence type="ECO:0000256" key="2">
    <source>
        <dbReference type="ARBA" id="ARBA00023125"/>
    </source>
</evidence>
<dbReference type="PRINTS" id="PR00036">
    <property type="entry name" value="HTHLACI"/>
</dbReference>
<protein>
    <submittedName>
        <fullName evidence="5">LacI family transcriptional regulator</fullName>
    </submittedName>
</protein>
<dbReference type="EMBL" id="MWWV01000003">
    <property type="protein sequence ID" value="OZG58758.1"/>
    <property type="molecule type" value="Genomic_DNA"/>
</dbReference>
<keyword evidence="2" id="KW-0238">DNA-binding</keyword>
<comment type="caution">
    <text evidence="5">The sequence shown here is derived from an EMBL/GenBank/DDBJ whole genome shotgun (WGS) entry which is preliminary data.</text>
</comment>
<accession>A0A261FI69</accession>
<evidence type="ECO:0000313" key="5">
    <source>
        <dbReference type="EMBL" id="OZG58758.1"/>
    </source>
</evidence>
<dbReference type="PANTHER" id="PTHR30146">
    <property type="entry name" value="LACI-RELATED TRANSCRIPTIONAL REPRESSOR"/>
    <property type="match status" value="1"/>
</dbReference>
<name>A0A261FI69_9BIFI</name>
<sequence length="345" mass="38125">MSEKITIRDVAREAGVSPTTVSRALSRPGRVNLETATKVREVAERLGYRTKNLEPQQDDVLRGMILTTTSDLKYSVFADFVTGMQKPCIHRNFILLTAITEENRDLERSTIVRMTSQVDGLILTSSRLSDSTVRKAAQMRPTVVVNRLINGVQSVISDDRPALSRIVRRLKALGHQSITYITGPENSWQNGLRWQAMLVACQQEQIKLRRIAGPNLATYVGGPLMDEPFVEFMRNPTTAVVLFNDIFALEFMERLQANGVRVPEQVSVIGIDDTPEAARSNPSLASVHIPREEMGADASNKLIAKILHTSDGSTTPVVRYSTFIERASVGPAPERPIAAVESTAD</sequence>
<dbReference type="InterPro" id="IPR046335">
    <property type="entry name" value="LacI/GalR-like_sensor"/>
</dbReference>
<dbReference type="InterPro" id="IPR010982">
    <property type="entry name" value="Lambda_DNA-bd_dom_sf"/>
</dbReference>
<dbReference type="PROSITE" id="PS00356">
    <property type="entry name" value="HTH_LACI_1"/>
    <property type="match status" value="1"/>
</dbReference>
<dbReference type="SUPFAM" id="SSF53822">
    <property type="entry name" value="Periplasmic binding protein-like I"/>
    <property type="match status" value="1"/>
</dbReference>